<sequence>MLAAQAASCRHALASLTGSGPAGQRWDRASHQQQGGEGRAPPAARRRRRSTVVAARAAADFQQLRNAAQDSVAAAQAKLNALESAQRTAAQAREPAADAERHWQDLHGRLTSLTHEAQEATKSLRTAVTAAAGGEAEATHALLQVHVKERLDGYKATHSLSSASEWKLYPVQDLPLHCIPGGRMLYQLAAAEVDGQPFAIVAVGISNPFMFDNLRSLLMHWGVSEGLNGQWGQPPRGWHTSPGVSTPAGDRAWDTVFGAFAPVMRGEAVTDAAVYSVVLQIPLEDVLEMKGGIKCVLRRTDHGQPEWIKAGKHNNADFYLDFQPAIAFFRRKKRAAQKAAIAAARATARLAAGVRGRGRSSSRSPTPPRSKKGRRKDWASLMSWDESDTDDDWGPEPEPLPTGKAATPAASKKQAVVEEESEDEEDEEPEVLRSAEIDDHLLPTWVTKVDQFVQLSDLPQERSQASHLKCLGHVAAAIAQTGGDRGLTDRVRQLEGLLQQVDLLELSSRAAQQEKEQLQAMLKAAQDESTHLMHEIGNVADSARRTAVKLRGRETEVIQRDLEAVAQQVADELLKKQNGSGSFWHNPFAKDEDRQLVFVQQKVMDVTGMDAQLVVQVFVEGTRAAVEAATAATSASSNGNGNGLSNGSAAIDAAFVASSLAANGSDSTASASLLAAADAAEATAAGTKGKKGKKPTKKEKEKEKEKPGFDHVVLGVSVAEKFPDGRLKTPLILHLGCVAHQSAKWQAPPEQWVANPHSIPFQRYSIAAEDGSPVFVDPSLFGLAIRLPLKDCLAQGIGGVEFVLKTFDGQWLSWEQGHHSSNFYCDLPLRT</sequence>
<name>A0AAD5DWY7_9CHLO</name>
<dbReference type="Proteomes" id="UP001205105">
    <property type="component" value="Unassembled WGS sequence"/>
</dbReference>
<feature type="region of interest" description="Disordered" evidence="2">
    <location>
        <begin position="352"/>
        <end position="431"/>
    </location>
</feature>
<dbReference type="EMBL" id="JADXDR010000058">
    <property type="protein sequence ID" value="KAI7841829.1"/>
    <property type="molecule type" value="Genomic_DNA"/>
</dbReference>
<proteinExistence type="predicted"/>
<evidence type="ECO:0000256" key="1">
    <source>
        <dbReference type="SAM" id="Coils"/>
    </source>
</evidence>
<keyword evidence="1" id="KW-0175">Coiled coil</keyword>
<organism evidence="3 4">
    <name type="scientific">Chlorella ohadii</name>
    <dbReference type="NCBI Taxonomy" id="2649997"/>
    <lineage>
        <taxon>Eukaryota</taxon>
        <taxon>Viridiplantae</taxon>
        <taxon>Chlorophyta</taxon>
        <taxon>core chlorophytes</taxon>
        <taxon>Trebouxiophyceae</taxon>
        <taxon>Chlorellales</taxon>
        <taxon>Chlorellaceae</taxon>
        <taxon>Chlorella clade</taxon>
        <taxon>Chlorella</taxon>
    </lineage>
</organism>
<feature type="region of interest" description="Disordered" evidence="2">
    <location>
        <begin position="684"/>
        <end position="706"/>
    </location>
</feature>
<evidence type="ECO:0000313" key="3">
    <source>
        <dbReference type="EMBL" id="KAI7841829.1"/>
    </source>
</evidence>
<feature type="coiled-coil region" evidence="1">
    <location>
        <begin position="494"/>
        <end position="535"/>
    </location>
</feature>
<evidence type="ECO:0000256" key="2">
    <source>
        <dbReference type="SAM" id="MobiDB-lite"/>
    </source>
</evidence>
<gene>
    <name evidence="3" type="ORF">COHA_004358</name>
</gene>
<feature type="compositionally biased region" description="Acidic residues" evidence="2">
    <location>
        <begin position="385"/>
        <end position="395"/>
    </location>
</feature>
<evidence type="ECO:0000313" key="4">
    <source>
        <dbReference type="Proteomes" id="UP001205105"/>
    </source>
</evidence>
<feature type="compositionally biased region" description="Acidic residues" evidence="2">
    <location>
        <begin position="417"/>
        <end position="429"/>
    </location>
</feature>
<accession>A0AAD5DWY7</accession>
<keyword evidence="4" id="KW-1185">Reference proteome</keyword>
<protein>
    <submittedName>
        <fullName evidence="3">Uncharacterized protein</fullName>
    </submittedName>
</protein>
<comment type="caution">
    <text evidence="3">The sequence shown here is derived from an EMBL/GenBank/DDBJ whole genome shotgun (WGS) entry which is preliminary data.</text>
</comment>
<feature type="compositionally biased region" description="Basic residues" evidence="2">
    <location>
        <begin position="688"/>
        <end position="697"/>
    </location>
</feature>
<feature type="compositionally biased region" description="Low complexity" evidence="2">
    <location>
        <begin position="352"/>
        <end position="364"/>
    </location>
</feature>
<dbReference type="AlphaFoldDB" id="A0AAD5DWY7"/>
<feature type="region of interest" description="Disordered" evidence="2">
    <location>
        <begin position="16"/>
        <end position="49"/>
    </location>
</feature>
<reference evidence="3" key="1">
    <citation type="submission" date="2020-11" db="EMBL/GenBank/DDBJ databases">
        <title>Chlorella ohadii genome sequencing and assembly.</title>
        <authorList>
            <person name="Murik O."/>
            <person name="Treves H."/>
            <person name="Kedem I."/>
            <person name="Shotland Y."/>
            <person name="Kaplan A."/>
        </authorList>
    </citation>
    <scope>NUCLEOTIDE SEQUENCE</scope>
    <source>
        <strain evidence="3">1</strain>
    </source>
</reference>